<dbReference type="PANTHER" id="PTHR40572:SF1">
    <property type="entry name" value="PROTEIN BAX"/>
    <property type="match status" value="1"/>
</dbReference>
<evidence type="ECO:0000259" key="1">
    <source>
        <dbReference type="SMART" id="SM00047"/>
    </source>
</evidence>
<organism evidence="2 3">
    <name type="scientific">Francisella sciaenopsi</name>
    <dbReference type="NCBI Taxonomy" id="3055034"/>
    <lineage>
        <taxon>Bacteria</taxon>
        <taxon>Pseudomonadati</taxon>
        <taxon>Pseudomonadota</taxon>
        <taxon>Gammaproteobacteria</taxon>
        <taxon>Thiotrichales</taxon>
        <taxon>Francisellaceae</taxon>
        <taxon>Francisella</taxon>
    </lineage>
</organism>
<evidence type="ECO:0000313" key="3">
    <source>
        <dbReference type="Proteomes" id="UP001628164"/>
    </source>
</evidence>
<reference evidence="2 3" key="1">
    <citation type="journal article" date="2024" name="Dis. Aquat. Organ.">
        <title>Francisella sciaenopsi sp. nov. isolated from diseased red drum Sciaenops ocellatus in Florida, USA.</title>
        <authorList>
            <person name="Kawahara M."/>
            <person name="Cody T.T."/>
            <person name="Yanong R.P.E."/>
            <person name="Henderson E."/>
            <person name="Yazdi Z."/>
            <person name="Soto E."/>
        </authorList>
    </citation>
    <scope>NUCLEOTIDE SEQUENCE [LARGE SCALE GENOMIC DNA]</scope>
    <source>
        <strain evidence="2 3">R22-20-7</strain>
    </source>
</reference>
<dbReference type="Proteomes" id="UP001628164">
    <property type="component" value="Unassembled WGS sequence"/>
</dbReference>
<feature type="domain" description="Mannosyl-glycoprotein endo-beta-N-acetylglucosamidase-like" evidence="1">
    <location>
        <begin position="108"/>
        <end position="236"/>
    </location>
</feature>
<protein>
    <submittedName>
        <fullName evidence="2">Glucosaminidase domain-containing protein</fullName>
    </submittedName>
</protein>
<keyword evidence="3" id="KW-1185">Reference proteome</keyword>
<dbReference type="InterPro" id="IPR053195">
    <property type="entry name" value="Bax-like"/>
</dbReference>
<dbReference type="InterPro" id="IPR002901">
    <property type="entry name" value="MGlyc_endo_b_GlcNAc-like_dom"/>
</dbReference>
<dbReference type="PANTHER" id="PTHR40572">
    <property type="entry name" value="PROTEIN BAX"/>
    <property type="match status" value="1"/>
</dbReference>
<dbReference type="RefSeq" id="WP_407876629.1">
    <property type="nucleotide sequence ID" value="NZ_BTHG01000001.1"/>
</dbReference>
<dbReference type="SMART" id="SM00047">
    <property type="entry name" value="LYZ2"/>
    <property type="match status" value="1"/>
</dbReference>
<dbReference type="Pfam" id="PF01832">
    <property type="entry name" value="Glucosaminidase"/>
    <property type="match status" value="1"/>
</dbReference>
<comment type="caution">
    <text evidence="2">The sequence shown here is derived from an EMBL/GenBank/DDBJ whole genome shotgun (WGS) entry which is preliminary data.</text>
</comment>
<proteinExistence type="predicted"/>
<evidence type="ECO:0000313" key="2">
    <source>
        <dbReference type="EMBL" id="GMN88728.1"/>
    </source>
</evidence>
<gene>
    <name evidence="2" type="ORF">fsci_02140</name>
</gene>
<accession>A0ABQ6PCK4</accession>
<name>A0ABQ6PCK4_9GAMM</name>
<dbReference type="EMBL" id="BTHG01000001">
    <property type="protein sequence ID" value="GMN88728.1"/>
    <property type="molecule type" value="Genomic_DNA"/>
</dbReference>
<dbReference type="Gene3D" id="1.10.530.10">
    <property type="match status" value="1"/>
</dbReference>
<sequence>MNPTNLCKYFFVLTIFFINISFASSDKYHLETPPIPAGSYKPDFRDMKNVSEKKKSFINFMSKEIDEANQELCKQRQTILKLQNILNNKQDLDENQITKVKKYTLFYKIWDAKTLPEQVNALVTKVNIAPKSLVIAQAILETGWGTSRFAVDYNNYFGLHCFEENCGVKAKDSDVQVETFKDVGDSILGYYFRLNTGEKFAKFRQVRQTGGIDSNNTDQLINTLTDYSSLGGDEYQNRLNSVIKSNNLDKLKTSC</sequence>